<evidence type="ECO:0000259" key="7">
    <source>
        <dbReference type="PROSITE" id="PS50103"/>
    </source>
</evidence>
<dbReference type="InterPro" id="IPR045877">
    <property type="entry name" value="ZFP36-like"/>
</dbReference>
<dbReference type="Gene3D" id="4.10.1000.10">
    <property type="entry name" value="Zinc finger, CCCH-type"/>
    <property type="match status" value="2"/>
</dbReference>
<dbReference type="PROSITE" id="PS50103">
    <property type="entry name" value="ZF_C3H1"/>
    <property type="match status" value="2"/>
</dbReference>
<dbReference type="SMART" id="SM00356">
    <property type="entry name" value="ZnF_C3H1"/>
    <property type="match status" value="2"/>
</dbReference>
<evidence type="ECO:0000256" key="2">
    <source>
        <dbReference type="ARBA" id="ARBA00022737"/>
    </source>
</evidence>
<dbReference type="PANTHER" id="PTHR12547">
    <property type="entry name" value="CCCH ZINC FINGER/TIS11-RELATED"/>
    <property type="match status" value="1"/>
</dbReference>
<evidence type="ECO:0000256" key="3">
    <source>
        <dbReference type="ARBA" id="ARBA00022771"/>
    </source>
</evidence>
<sequence length="237" mass="26608">MNATNNIWRNVESPSAWPEARQLQCLKNAQIETSKSATLVKPSPIWVTPISETSAPLETNVFKKSCSKIFGRKAKTSPIKPPREQQQPSRTPSPRGSPLGDLSPREEDRGVIVEEELSRQNLYKTELCRSFQETGSCRYGHKCQFAHGAHELRPVLRHPKYKTEICKSFTATGSCTYGNRCRFIHQFDSKMEGSSPEWSTSWMKGPDGNGLYSEDLDDGDDLLAGISRLSVFQQLAN</sequence>
<dbReference type="OrthoDB" id="410307at2759"/>
<dbReference type="FunFam" id="4.10.1000.10:FF:000001">
    <property type="entry name" value="zinc finger CCCH domain-containing protein 15-like"/>
    <property type="match status" value="1"/>
</dbReference>
<evidence type="ECO:0000256" key="1">
    <source>
        <dbReference type="ARBA" id="ARBA00022723"/>
    </source>
</evidence>
<dbReference type="InterPro" id="IPR036855">
    <property type="entry name" value="Znf_CCCH_sf"/>
</dbReference>
<organism evidence="8 9">
    <name type="scientific">Planoprotostelium fungivorum</name>
    <dbReference type="NCBI Taxonomy" id="1890364"/>
    <lineage>
        <taxon>Eukaryota</taxon>
        <taxon>Amoebozoa</taxon>
        <taxon>Evosea</taxon>
        <taxon>Variosea</taxon>
        <taxon>Cavosteliida</taxon>
        <taxon>Cavosteliaceae</taxon>
        <taxon>Planoprotostelium</taxon>
    </lineage>
</organism>
<evidence type="ECO:0000313" key="9">
    <source>
        <dbReference type="Proteomes" id="UP000241769"/>
    </source>
</evidence>
<dbReference type="FunFam" id="4.10.1000.10:FF:000002">
    <property type="entry name" value="Zinc finger protein 36, C3H1 type-like 1"/>
    <property type="match status" value="1"/>
</dbReference>
<dbReference type="AlphaFoldDB" id="A0A2P6NAN2"/>
<comment type="caution">
    <text evidence="8">The sequence shown here is derived from an EMBL/GenBank/DDBJ whole genome shotgun (WGS) entry which is preliminary data.</text>
</comment>
<dbReference type="SUPFAM" id="SSF90229">
    <property type="entry name" value="CCCH zinc finger"/>
    <property type="match status" value="2"/>
</dbReference>
<evidence type="ECO:0000313" key="8">
    <source>
        <dbReference type="EMBL" id="PRP81014.1"/>
    </source>
</evidence>
<dbReference type="PANTHER" id="PTHR12547:SF18">
    <property type="entry name" value="PROTEIN TIS11"/>
    <property type="match status" value="1"/>
</dbReference>
<feature type="zinc finger region" description="C3H1-type" evidence="5">
    <location>
        <begin position="122"/>
        <end position="150"/>
    </location>
</feature>
<keyword evidence="4 5" id="KW-0862">Zinc</keyword>
<feature type="compositionally biased region" description="Polar residues" evidence="6">
    <location>
        <begin position="84"/>
        <end position="94"/>
    </location>
</feature>
<feature type="region of interest" description="Disordered" evidence="6">
    <location>
        <begin position="73"/>
        <end position="110"/>
    </location>
</feature>
<reference evidence="8 9" key="1">
    <citation type="journal article" date="2018" name="Genome Biol. Evol.">
        <title>Multiple Roots of Fruiting Body Formation in Amoebozoa.</title>
        <authorList>
            <person name="Hillmann F."/>
            <person name="Forbes G."/>
            <person name="Novohradska S."/>
            <person name="Ferling I."/>
            <person name="Riege K."/>
            <person name="Groth M."/>
            <person name="Westermann M."/>
            <person name="Marz M."/>
            <person name="Spaller T."/>
            <person name="Winckler T."/>
            <person name="Schaap P."/>
            <person name="Glockner G."/>
        </authorList>
    </citation>
    <scope>NUCLEOTIDE SEQUENCE [LARGE SCALE GENOMIC DNA]</scope>
    <source>
        <strain evidence="8 9">Jena</strain>
    </source>
</reference>
<dbReference type="GO" id="GO:0003729">
    <property type="term" value="F:mRNA binding"/>
    <property type="evidence" value="ECO:0007669"/>
    <property type="project" value="InterPro"/>
</dbReference>
<evidence type="ECO:0000256" key="5">
    <source>
        <dbReference type="PROSITE-ProRule" id="PRU00723"/>
    </source>
</evidence>
<gene>
    <name evidence="8" type="ORF">PROFUN_11166</name>
</gene>
<feature type="domain" description="C3H1-type" evidence="7">
    <location>
        <begin position="160"/>
        <end position="188"/>
    </location>
</feature>
<dbReference type="Proteomes" id="UP000241769">
    <property type="component" value="Unassembled WGS sequence"/>
</dbReference>
<dbReference type="EMBL" id="MDYQ01000132">
    <property type="protein sequence ID" value="PRP81014.1"/>
    <property type="molecule type" value="Genomic_DNA"/>
</dbReference>
<evidence type="ECO:0000256" key="6">
    <source>
        <dbReference type="SAM" id="MobiDB-lite"/>
    </source>
</evidence>
<feature type="domain" description="C3H1-type" evidence="7">
    <location>
        <begin position="122"/>
        <end position="150"/>
    </location>
</feature>
<keyword evidence="3 5" id="KW-0863">Zinc-finger</keyword>
<name>A0A2P6NAN2_9EUKA</name>
<dbReference type="STRING" id="1890364.A0A2P6NAN2"/>
<feature type="zinc finger region" description="C3H1-type" evidence="5">
    <location>
        <begin position="160"/>
        <end position="188"/>
    </location>
</feature>
<keyword evidence="9" id="KW-1185">Reference proteome</keyword>
<evidence type="ECO:0000256" key="4">
    <source>
        <dbReference type="ARBA" id="ARBA00022833"/>
    </source>
</evidence>
<dbReference type="InParanoid" id="A0A2P6NAN2"/>
<proteinExistence type="predicted"/>
<protein>
    <recommendedName>
        <fullName evidence="7">C3H1-type domain-containing protein</fullName>
    </recommendedName>
</protein>
<dbReference type="Pfam" id="PF00642">
    <property type="entry name" value="zf-CCCH"/>
    <property type="match status" value="2"/>
</dbReference>
<keyword evidence="1 5" id="KW-0479">Metal-binding</keyword>
<keyword evidence="2" id="KW-0677">Repeat</keyword>
<dbReference type="GO" id="GO:0008270">
    <property type="term" value="F:zinc ion binding"/>
    <property type="evidence" value="ECO:0007669"/>
    <property type="project" value="UniProtKB-KW"/>
</dbReference>
<dbReference type="InterPro" id="IPR000571">
    <property type="entry name" value="Znf_CCCH"/>
</dbReference>
<accession>A0A2P6NAN2</accession>